<keyword evidence="3" id="KW-1185">Reference proteome</keyword>
<organism evidence="2 3">
    <name type="scientific">Aspergillus versicolor CBS 583.65</name>
    <dbReference type="NCBI Taxonomy" id="1036611"/>
    <lineage>
        <taxon>Eukaryota</taxon>
        <taxon>Fungi</taxon>
        <taxon>Dikarya</taxon>
        <taxon>Ascomycota</taxon>
        <taxon>Pezizomycotina</taxon>
        <taxon>Eurotiomycetes</taxon>
        <taxon>Eurotiomycetidae</taxon>
        <taxon>Eurotiales</taxon>
        <taxon>Aspergillaceae</taxon>
        <taxon>Aspergillus</taxon>
        <taxon>Aspergillus subgen. Nidulantes</taxon>
    </lineage>
</organism>
<protein>
    <recommendedName>
        <fullName evidence="4">HNH nuclease domain-containing protein</fullName>
    </recommendedName>
</protein>
<accession>A0A1L9PW45</accession>
<keyword evidence="1" id="KW-0732">Signal</keyword>
<evidence type="ECO:0000313" key="2">
    <source>
        <dbReference type="EMBL" id="OJJ05769.1"/>
    </source>
</evidence>
<dbReference type="EMBL" id="KV878133">
    <property type="protein sequence ID" value="OJJ05769.1"/>
    <property type="molecule type" value="Genomic_DNA"/>
</dbReference>
<feature type="chain" id="PRO_5012679610" description="HNH nuclease domain-containing protein" evidence="1">
    <location>
        <begin position="30"/>
        <end position="370"/>
    </location>
</feature>
<reference evidence="3" key="1">
    <citation type="journal article" date="2017" name="Genome Biol.">
        <title>Comparative genomics reveals high biological diversity and specific adaptations in the industrially and medically important fungal genus Aspergillus.</title>
        <authorList>
            <person name="de Vries R.P."/>
            <person name="Riley R."/>
            <person name="Wiebenga A."/>
            <person name="Aguilar-Osorio G."/>
            <person name="Amillis S."/>
            <person name="Uchima C.A."/>
            <person name="Anderluh G."/>
            <person name="Asadollahi M."/>
            <person name="Askin M."/>
            <person name="Barry K."/>
            <person name="Battaglia E."/>
            <person name="Bayram O."/>
            <person name="Benocci T."/>
            <person name="Braus-Stromeyer S.A."/>
            <person name="Caldana C."/>
            <person name="Canovas D."/>
            <person name="Cerqueira G.C."/>
            <person name="Chen F."/>
            <person name="Chen W."/>
            <person name="Choi C."/>
            <person name="Clum A."/>
            <person name="Dos Santos R.A."/>
            <person name="Damasio A.R."/>
            <person name="Diallinas G."/>
            <person name="Emri T."/>
            <person name="Fekete E."/>
            <person name="Flipphi M."/>
            <person name="Freyberg S."/>
            <person name="Gallo A."/>
            <person name="Gournas C."/>
            <person name="Habgood R."/>
            <person name="Hainaut M."/>
            <person name="Harispe M.L."/>
            <person name="Henrissat B."/>
            <person name="Hilden K.S."/>
            <person name="Hope R."/>
            <person name="Hossain A."/>
            <person name="Karabika E."/>
            <person name="Karaffa L."/>
            <person name="Karanyi Z."/>
            <person name="Krasevec N."/>
            <person name="Kuo A."/>
            <person name="Kusch H."/>
            <person name="LaButti K."/>
            <person name="Lagendijk E.L."/>
            <person name="Lapidus A."/>
            <person name="Levasseur A."/>
            <person name="Lindquist E."/>
            <person name="Lipzen A."/>
            <person name="Logrieco A.F."/>
            <person name="MacCabe A."/>
            <person name="Maekelae M.R."/>
            <person name="Malavazi I."/>
            <person name="Melin P."/>
            <person name="Meyer V."/>
            <person name="Mielnichuk N."/>
            <person name="Miskei M."/>
            <person name="Molnar A.P."/>
            <person name="Mule G."/>
            <person name="Ngan C.Y."/>
            <person name="Orejas M."/>
            <person name="Orosz E."/>
            <person name="Ouedraogo J.P."/>
            <person name="Overkamp K.M."/>
            <person name="Park H.-S."/>
            <person name="Perrone G."/>
            <person name="Piumi F."/>
            <person name="Punt P.J."/>
            <person name="Ram A.F."/>
            <person name="Ramon A."/>
            <person name="Rauscher S."/>
            <person name="Record E."/>
            <person name="Riano-Pachon D.M."/>
            <person name="Robert V."/>
            <person name="Roehrig J."/>
            <person name="Ruller R."/>
            <person name="Salamov A."/>
            <person name="Salih N.S."/>
            <person name="Samson R.A."/>
            <person name="Sandor E."/>
            <person name="Sanguinetti M."/>
            <person name="Schuetze T."/>
            <person name="Sepcic K."/>
            <person name="Shelest E."/>
            <person name="Sherlock G."/>
            <person name="Sophianopoulou V."/>
            <person name="Squina F.M."/>
            <person name="Sun H."/>
            <person name="Susca A."/>
            <person name="Todd R.B."/>
            <person name="Tsang A."/>
            <person name="Unkles S.E."/>
            <person name="van de Wiele N."/>
            <person name="van Rossen-Uffink D."/>
            <person name="Oliveira J.V."/>
            <person name="Vesth T.C."/>
            <person name="Visser J."/>
            <person name="Yu J.-H."/>
            <person name="Zhou M."/>
            <person name="Andersen M.R."/>
            <person name="Archer D.B."/>
            <person name="Baker S.E."/>
            <person name="Benoit I."/>
            <person name="Brakhage A.A."/>
            <person name="Braus G.H."/>
            <person name="Fischer R."/>
            <person name="Frisvad J.C."/>
            <person name="Goldman G.H."/>
            <person name="Houbraken J."/>
            <person name="Oakley B."/>
            <person name="Pocsi I."/>
            <person name="Scazzocchio C."/>
            <person name="Seiboth B."/>
            <person name="vanKuyk P.A."/>
            <person name="Wortman J."/>
            <person name="Dyer P.S."/>
            <person name="Grigoriev I.V."/>
        </authorList>
    </citation>
    <scope>NUCLEOTIDE SEQUENCE [LARGE SCALE GENOMIC DNA]</scope>
    <source>
        <strain evidence="3">CBS 583.65</strain>
    </source>
</reference>
<dbReference type="Proteomes" id="UP000184073">
    <property type="component" value="Unassembled WGS sequence"/>
</dbReference>
<name>A0A1L9PW45_ASPVE</name>
<dbReference type="GeneID" id="63734139"/>
<gene>
    <name evidence="2" type="ORF">ASPVEDRAFT_894920</name>
</gene>
<evidence type="ECO:0008006" key="4">
    <source>
        <dbReference type="Google" id="ProtNLM"/>
    </source>
</evidence>
<dbReference type="AlphaFoldDB" id="A0A1L9PW45"/>
<proteinExistence type="predicted"/>
<feature type="signal peptide" evidence="1">
    <location>
        <begin position="1"/>
        <end position="29"/>
    </location>
</feature>
<dbReference type="RefSeq" id="XP_040671531.1">
    <property type="nucleotide sequence ID" value="XM_040818628.1"/>
</dbReference>
<evidence type="ECO:0000313" key="3">
    <source>
        <dbReference type="Proteomes" id="UP000184073"/>
    </source>
</evidence>
<sequence>MLCLPSSLSSLYCLFSLFSLFSSLHFLSALSSPLFPSSPRLHTFRCIMEISAFPELLDTNRMDILFDILDDIVPEDPFFWAFGAIADIDSLGSFFDMAPEEQNDISDITIWTRVLKIWITSAQLNCGCDRAEIRDRNTCVLTGKSDNTVQAARICRFETGVTYVGLEDSAMDSFWDRLRTLFTDRRVRRWKRAFERAEGCFGAPKNMVCLSEPARALWKLGRFALRPVQSPVPPKRRRSLMVEFHWIGLRSDAVTPLVNKRTGEYIRSGDTFTIRTDDPVCFPLPSVELLNMQWVLTRVVGFARASLGDRAAFLLNTIDYGPVEEIEDGIIEDEVDPEAAVGLYNAEVNFAHFESYSASIGGPSFDYGDD</sequence>
<dbReference type="VEuPathDB" id="FungiDB:ASPVEDRAFT_894920"/>
<dbReference type="OrthoDB" id="5416097at2759"/>
<evidence type="ECO:0000256" key="1">
    <source>
        <dbReference type="SAM" id="SignalP"/>
    </source>
</evidence>